<dbReference type="PANTHER" id="PTHR43441:SF11">
    <property type="entry name" value="RIBOSOMAL-PROTEIN-SERINE ACETYLTRANSFERASE"/>
    <property type="match status" value="1"/>
</dbReference>
<dbReference type="InterPro" id="IPR016181">
    <property type="entry name" value="Acyl_CoA_acyltransferase"/>
</dbReference>
<protein>
    <submittedName>
        <fullName evidence="2">N-acetyltransferase</fullName>
    </submittedName>
</protein>
<gene>
    <name evidence="2" type="ORF">H6H00_23970</name>
</gene>
<accession>A0A7G7MEH9</accession>
<dbReference type="InterPro" id="IPR051908">
    <property type="entry name" value="Ribosomal_N-acetyltransferase"/>
</dbReference>
<feature type="domain" description="N-acetyltransferase" evidence="1">
    <location>
        <begin position="9"/>
        <end position="166"/>
    </location>
</feature>
<dbReference type="RefSeq" id="WP_185717946.1">
    <property type="nucleotide sequence ID" value="NZ_BAAAWI010000001.1"/>
</dbReference>
<name>A0A7G7MEH9_9PSEU</name>
<dbReference type="GO" id="GO:0008999">
    <property type="term" value="F:protein-N-terminal-alanine acetyltransferase activity"/>
    <property type="evidence" value="ECO:0007669"/>
    <property type="project" value="TreeGrafter"/>
</dbReference>
<evidence type="ECO:0000313" key="2">
    <source>
        <dbReference type="EMBL" id="QNG51190.1"/>
    </source>
</evidence>
<organism evidence="2 3">
    <name type="scientific">Pseudonocardia petroleophila</name>
    <dbReference type="NCBI Taxonomy" id="37331"/>
    <lineage>
        <taxon>Bacteria</taxon>
        <taxon>Bacillati</taxon>
        <taxon>Actinomycetota</taxon>
        <taxon>Actinomycetes</taxon>
        <taxon>Pseudonocardiales</taxon>
        <taxon>Pseudonocardiaceae</taxon>
        <taxon>Pseudonocardia</taxon>
    </lineage>
</organism>
<feature type="domain" description="N-acetyltransferase" evidence="1">
    <location>
        <begin position="199"/>
        <end position="337"/>
    </location>
</feature>
<dbReference type="KEGG" id="ppel:H6H00_23970"/>
<dbReference type="AlphaFoldDB" id="A0A7G7MEH9"/>
<evidence type="ECO:0000313" key="3">
    <source>
        <dbReference type="Proteomes" id="UP000515728"/>
    </source>
</evidence>
<dbReference type="Pfam" id="PF00583">
    <property type="entry name" value="Acetyltransf_1"/>
    <property type="match status" value="1"/>
</dbReference>
<dbReference type="GO" id="GO:1990189">
    <property type="term" value="F:protein N-terminal-serine acetyltransferase activity"/>
    <property type="evidence" value="ECO:0007669"/>
    <property type="project" value="TreeGrafter"/>
</dbReference>
<dbReference type="InterPro" id="IPR000182">
    <property type="entry name" value="GNAT_dom"/>
</dbReference>
<keyword evidence="3" id="KW-1185">Reference proteome</keyword>
<dbReference type="Proteomes" id="UP000515728">
    <property type="component" value="Chromosome"/>
</dbReference>
<dbReference type="CDD" id="cd04301">
    <property type="entry name" value="NAT_SF"/>
    <property type="match status" value="1"/>
</dbReference>
<dbReference type="PROSITE" id="PS51186">
    <property type="entry name" value="GNAT"/>
    <property type="match status" value="2"/>
</dbReference>
<evidence type="ECO:0000259" key="1">
    <source>
        <dbReference type="PROSITE" id="PS51186"/>
    </source>
</evidence>
<sequence>MLPIRTARSTLRACTPDDAPAVAAYHDDPGVARFQDWPLPVDAAAMRQHFAAQPRGPEPGRWVQIAVEHDGEVVGDLAVGLDAAGHQAGIGYSFRADRQGRGLAREAVSALVDALLDGRGVHRITATLDPDNVRSAHLLEQLGFRYEGRSPSAALVRGAWLDDDRYALLAADRDAWRARPTGRPDDVALVPVDASNTRTVWRLATHRSQERFVATTAVSFADALFPESVDGVPLVPWLRMITADGEPAGFLMLAEVTSTVPDPYLWRPLVDRRHQRRGIGARAIGLLAGRLREQGRTRLVTSWVEGPGGPEPFYRRLGFVPTGEVDDGETVAALRLS</sequence>
<reference evidence="2 3" key="1">
    <citation type="submission" date="2020-08" db="EMBL/GenBank/DDBJ databases">
        <authorList>
            <person name="Mo P."/>
        </authorList>
    </citation>
    <scope>NUCLEOTIDE SEQUENCE [LARGE SCALE GENOMIC DNA]</scope>
    <source>
        <strain evidence="2 3">CGMCC 4.1532</strain>
    </source>
</reference>
<dbReference type="EMBL" id="CP060131">
    <property type="protein sequence ID" value="QNG51190.1"/>
    <property type="molecule type" value="Genomic_DNA"/>
</dbReference>
<dbReference type="SUPFAM" id="SSF55729">
    <property type="entry name" value="Acyl-CoA N-acyltransferases (Nat)"/>
    <property type="match status" value="2"/>
</dbReference>
<dbReference type="GO" id="GO:0005737">
    <property type="term" value="C:cytoplasm"/>
    <property type="evidence" value="ECO:0007669"/>
    <property type="project" value="TreeGrafter"/>
</dbReference>
<dbReference type="Gene3D" id="3.40.630.30">
    <property type="match status" value="2"/>
</dbReference>
<dbReference type="Pfam" id="PF13302">
    <property type="entry name" value="Acetyltransf_3"/>
    <property type="match status" value="1"/>
</dbReference>
<proteinExistence type="predicted"/>
<dbReference type="PANTHER" id="PTHR43441">
    <property type="entry name" value="RIBOSOMAL-PROTEIN-SERINE ACETYLTRANSFERASE"/>
    <property type="match status" value="1"/>
</dbReference>